<dbReference type="AlphaFoldDB" id="A0A1I4NF97"/>
<proteinExistence type="predicted"/>
<dbReference type="EMBL" id="FOTK01000020">
    <property type="protein sequence ID" value="SFM14242.1"/>
    <property type="molecule type" value="Genomic_DNA"/>
</dbReference>
<evidence type="ECO:0000313" key="1">
    <source>
        <dbReference type="EMBL" id="SFM14242.1"/>
    </source>
</evidence>
<reference evidence="2" key="1">
    <citation type="submission" date="2016-10" db="EMBL/GenBank/DDBJ databases">
        <authorList>
            <person name="Varghese N."/>
            <person name="Submissions S."/>
        </authorList>
    </citation>
    <scope>NUCLEOTIDE SEQUENCE [LARGE SCALE GENOMIC DNA]</scope>
    <source>
        <strain evidence="2">BL36</strain>
    </source>
</reference>
<dbReference type="Proteomes" id="UP000199048">
    <property type="component" value="Unassembled WGS sequence"/>
</dbReference>
<evidence type="ECO:0000313" key="2">
    <source>
        <dbReference type="Proteomes" id="UP000199048"/>
    </source>
</evidence>
<keyword evidence="2" id="KW-1185">Reference proteome</keyword>
<protein>
    <submittedName>
        <fullName evidence="1">Uncharacterized protein</fullName>
    </submittedName>
</protein>
<dbReference type="STRING" id="582667.SAMN05192568_1020111"/>
<dbReference type="OrthoDB" id="9947642at2"/>
<gene>
    <name evidence="1" type="ORF">SAMN05192568_1020111</name>
</gene>
<name>A0A1I4NF97_9HYPH</name>
<organism evidence="1 2">
    <name type="scientific">Methylobacterium pseudosasicola</name>
    <dbReference type="NCBI Taxonomy" id="582667"/>
    <lineage>
        <taxon>Bacteria</taxon>
        <taxon>Pseudomonadati</taxon>
        <taxon>Pseudomonadota</taxon>
        <taxon>Alphaproteobacteria</taxon>
        <taxon>Hyphomicrobiales</taxon>
        <taxon>Methylobacteriaceae</taxon>
        <taxon>Methylobacterium</taxon>
    </lineage>
</organism>
<accession>A0A1I4NF97</accession>
<dbReference type="RefSeq" id="WP_092043130.1">
    <property type="nucleotide sequence ID" value="NZ_FOTK01000020.1"/>
</dbReference>
<sequence>MDFIFGVILEGAAWAAHAAFEGVLQAVPAQTGLELTGSAVEAVVTAAGDILGPTGTNPAAAPVQSDPA</sequence>